<gene>
    <name evidence="9" type="primary">sgsm3_1</name>
    <name evidence="9" type="ORF">FJT64_016821</name>
</gene>
<organism evidence="9 10">
    <name type="scientific">Amphibalanus amphitrite</name>
    <name type="common">Striped barnacle</name>
    <name type="synonym">Balanus amphitrite</name>
    <dbReference type="NCBI Taxonomy" id="1232801"/>
    <lineage>
        <taxon>Eukaryota</taxon>
        <taxon>Metazoa</taxon>
        <taxon>Ecdysozoa</taxon>
        <taxon>Arthropoda</taxon>
        <taxon>Crustacea</taxon>
        <taxon>Multicrustacea</taxon>
        <taxon>Cirripedia</taxon>
        <taxon>Thoracica</taxon>
        <taxon>Thoracicalcarea</taxon>
        <taxon>Balanomorpha</taxon>
        <taxon>Balanoidea</taxon>
        <taxon>Balanidae</taxon>
        <taxon>Amphibalaninae</taxon>
        <taxon>Amphibalanus</taxon>
    </lineage>
</organism>
<dbReference type="FunFam" id="1.10.472.80:FF:000012">
    <property type="entry name" value="Small G protein signaling modulator 3"/>
    <property type="match status" value="1"/>
</dbReference>
<dbReference type="PANTHER" id="PTHR47219">
    <property type="entry name" value="RAB GTPASE-ACTIVATING PROTEIN 1-LIKE"/>
    <property type="match status" value="1"/>
</dbReference>
<evidence type="ECO:0000256" key="4">
    <source>
        <dbReference type="PROSITE-ProRule" id="PRU00192"/>
    </source>
</evidence>
<feature type="domain" description="RUN" evidence="8">
    <location>
        <begin position="771"/>
        <end position="858"/>
    </location>
</feature>
<dbReference type="Gene3D" id="1.10.8.270">
    <property type="entry name" value="putative rabgap domain of human tbc1 domain family member 14 like domains"/>
    <property type="match status" value="1"/>
</dbReference>
<feature type="compositionally biased region" description="Low complexity" evidence="5">
    <location>
        <begin position="1"/>
        <end position="10"/>
    </location>
</feature>
<evidence type="ECO:0000313" key="9">
    <source>
        <dbReference type="EMBL" id="KAF0312432.1"/>
    </source>
</evidence>
<dbReference type="SMART" id="SM00326">
    <property type="entry name" value="SH3"/>
    <property type="match status" value="1"/>
</dbReference>
<dbReference type="InterPro" id="IPR035969">
    <property type="entry name" value="Rab-GAP_TBC_sf"/>
</dbReference>
<dbReference type="AlphaFoldDB" id="A0A6A4XDL1"/>
<keyword evidence="2 4" id="KW-0728">SH3 domain</keyword>
<dbReference type="Gene3D" id="1.10.472.80">
    <property type="entry name" value="Ypt/Rab-GAP domain of gyp1p, domain 3"/>
    <property type="match status" value="1"/>
</dbReference>
<comment type="similarity">
    <text evidence="1">Belongs to the small G protein signaling modulator family.</text>
</comment>
<dbReference type="Gene3D" id="1.10.10.750">
    <property type="entry name" value="Ypt/Rab-GAP domain of gyp1p, domain 1"/>
    <property type="match status" value="1"/>
</dbReference>
<dbReference type="Proteomes" id="UP000440578">
    <property type="component" value="Unassembled WGS sequence"/>
</dbReference>
<sequence>MASLLASSSRAARDDQCTSGPEEEEEEEDDDVFVSSAGEPLSAVAVWLRPRPLLDRLRRAEPPDYRIDEFGFRVEEEDGPEQSSSKLLSTPFAESPKHRCGAVPSGLVWLQWIAHLEFTHNSETAPMSWENMAPVLPRTDKLRAMVRGGVPHSLRPQIWLRMSGALRKKLQADMSYAEIVKVSSCDSLMCNRQIEKDLLRTLPSNVCFSSLSSPGVPRLRHVLRALAWLYPDIGYCQGMGMIVANLLLFMDEEEAFWLTATVIEDLLPASYYSSTLLGIQADQRVLSALIATYLPDLSALLEQHDIELSLITLNWFLTVFASVLHVRILLRVWDLFFYHGSLVVFQVALGMLRMKEEELCKLDNSADIFNALSDLPGTIDDVEKLLEVSFHVSSSLTEVVVESHRRRHLAFLMNDQGTLMASPSRVANLPKQQVNRPQQVDPCEQPADETERVRTAAVAAVLVDAASLCSAVQLEPPLAGALFEPGDWRQEAERAAPRQEVVRRLTLTSSLPPPAAHERRYVEELRPAGGAAPAPGPDRRHRARVTRYSRGRARHETSVVYVLGLNLSTWCCVPAGRLVGSLRSNPDFPLLSRRAWASISAALVKRHVRRSKSMISVILFGDETSADDVKTKNIRQTALTGDPPSEILVDLREAIQQLGRHFQSVDPELSGVSLLPDYSMESHARDHDAFVSVSSKRQRRAKALLDFERHDDDELGFRKNDVITVLSQRDEHCWVGELNGLRGWFPAKFVELLDERSKMYSSAGDDSVTEAVTHLVRGSLCATLKQVLEHGMRRPIILGGVCHPWLFIEEVAHKEVERDYNSVYSRLVLCKTYRLDEDGKVLSPEEVRTYHCLPLSPE</sequence>
<dbReference type="FunFam" id="2.30.30.40:FF:000115">
    <property type="entry name" value="Small G protein signaling modulator 3 homolog"/>
    <property type="match status" value="1"/>
</dbReference>
<dbReference type="PANTHER" id="PTHR47219:SF13">
    <property type="entry name" value="RUN AND TBC1 DOMAIN-CONTAINING PROTEIN 3"/>
    <property type="match status" value="1"/>
</dbReference>
<accession>A0A6A4XDL1</accession>
<dbReference type="InterPro" id="IPR001452">
    <property type="entry name" value="SH3_domain"/>
</dbReference>
<dbReference type="CDD" id="cd11813">
    <property type="entry name" value="SH3_SGSM3"/>
    <property type="match status" value="1"/>
</dbReference>
<evidence type="ECO:0000256" key="1">
    <source>
        <dbReference type="ARBA" id="ARBA00006296"/>
    </source>
</evidence>
<dbReference type="InterPro" id="IPR000195">
    <property type="entry name" value="Rab-GAP-TBC_dom"/>
</dbReference>
<dbReference type="OrthoDB" id="44736at2759"/>
<feature type="domain" description="Rab-GAP TBC" evidence="7">
    <location>
        <begin position="149"/>
        <end position="340"/>
    </location>
</feature>
<dbReference type="Gene3D" id="2.30.30.40">
    <property type="entry name" value="SH3 Domains"/>
    <property type="match status" value="1"/>
</dbReference>
<feature type="region of interest" description="Disordered" evidence="5">
    <location>
        <begin position="1"/>
        <end position="37"/>
    </location>
</feature>
<evidence type="ECO:0000313" key="10">
    <source>
        <dbReference type="Proteomes" id="UP000440578"/>
    </source>
</evidence>
<feature type="compositionally biased region" description="Acidic residues" evidence="5">
    <location>
        <begin position="21"/>
        <end position="32"/>
    </location>
</feature>
<evidence type="ECO:0000259" key="7">
    <source>
        <dbReference type="PROSITE" id="PS50086"/>
    </source>
</evidence>
<dbReference type="GO" id="GO:0031267">
    <property type="term" value="F:small GTPase binding"/>
    <property type="evidence" value="ECO:0007669"/>
    <property type="project" value="TreeGrafter"/>
</dbReference>
<dbReference type="GO" id="GO:0005096">
    <property type="term" value="F:GTPase activator activity"/>
    <property type="evidence" value="ECO:0007669"/>
    <property type="project" value="TreeGrafter"/>
</dbReference>
<evidence type="ECO:0000256" key="5">
    <source>
        <dbReference type="SAM" id="MobiDB-lite"/>
    </source>
</evidence>
<dbReference type="InterPro" id="IPR035833">
    <property type="entry name" value="SGSM3_SH3"/>
</dbReference>
<evidence type="ECO:0000259" key="8">
    <source>
        <dbReference type="PROSITE" id="PS50826"/>
    </source>
</evidence>
<protein>
    <recommendedName>
        <fullName evidence="3">RUN and TBC1 domain-containing protein 3</fullName>
    </recommendedName>
</protein>
<name>A0A6A4XDL1_AMPAM</name>
<dbReference type="SUPFAM" id="SSF47923">
    <property type="entry name" value="Ypt/Rab-GAP domain of gyp1p"/>
    <property type="match status" value="2"/>
</dbReference>
<dbReference type="EMBL" id="VIIS01000171">
    <property type="protein sequence ID" value="KAF0312432.1"/>
    <property type="molecule type" value="Genomic_DNA"/>
</dbReference>
<feature type="domain" description="SH3" evidence="6">
    <location>
        <begin position="696"/>
        <end position="755"/>
    </location>
</feature>
<evidence type="ECO:0000256" key="3">
    <source>
        <dbReference type="ARBA" id="ARBA00030864"/>
    </source>
</evidence>
<dbReference type="PROSITE" id="PS50086">
    <property type="entry name" value="TBC_RABGAP"/>
    <property type="match status" value="1"/>
</dbReference>
<dbReference type="Pfam" id="PF00018">
    <property type="entry name" value="SH3_1"/>
    <property type="match status" value="1"/>
</dbReference>
<dbReference type="InterPro" id="IPR050302">
    <property type="entry name" value="Rab_GAP_TBC_domain"/>
</dbReference>
<dbReference type="InterPro" id="IPR036028">
    <property type="entry name" value="SH3-like_dom_sf"/>
</dbReference>
<feature type="compositionally biased region" description="Basic residues" evidence="5">
    <location>
        <begin position="539"/>
        <end position="548"/>
    </location>
</feature>
<reference evidence="9 10" key="1">
    <citation type="submission" date="2019-07" db="EMBL/GenBank/DDBJ databases">
        <title>Draft genome assembly of a fouling barnacle, Amphibalanus amphitrite (Darwin, 1854): The first reference genome for Thecostraca.</title>
        <authorList>
            <person name="Kim W."/>
        </authorList>
    </citation>
    <scope>NUCLEOTIDE SEQUENCE [LARGE SCALE GENOMIC DNA]</scope>
    <source>
        <strain evidence="9">SNU_AA5</strain>
        <tissue evidence="9">Soma without cirri and trophi</tissue>
    </source>
</reference>
<dbReference type="PROSITE" id="PS50826">
    <property type="entry name" value="RUN"/>
    <property type="match status" value="1"/>
</dbReference>
<dbReference type="PROSITE" id="PS50002">
    <property type="entry name" value="SH3"/>
    <property type="match status" value="1"/>
</dbReference>
<evidence type="ECO:0000259" key="6">
    <source>
        <dbReference type="PROSITE" id="PS50002"/>
    </source>
</evidence>
<keyword evidence="10" id="KW-1185">Reference proteome</keyword>
<dbReference type="FunFam" id="1.10.8.270:FF:000013">
    <property type="entry name" value="Small G protein signaling modulator 3"/>
    <property type="match status" value="1"/>
</dbReference>
<dbReference type="InterPro" id="IPR004012">
    <property type="entry name" value="Run_dom"/>
</dbReference>
<dbReference type="SMART" id="SM00164">
    <property type="entry name" value="TBC"/>
    <property type="match status" value="1"/>
</dbReference>
<feature type="region of interest" description="Disordered" evidence="5">
    <location>
        <begin position="527"/>
        <end position="548"/>
    </location>
</feature>
<dbReference type="SUPFAM" id="SSF50044">
    <property type="entry name" value="SH3-domain"/>
    <property type="match status" value="1"/>
</dbReference>
<dbReference type="Pfam" id="PF00566">
    <property type="entry name" value="RabGAP-TBC"/>
    <property type="match status" value="1"/>
</dbReference>
<comment type="caution">
    <text evidence="9">The sequence shown here is derived from an EMBL/GenBank/DDBJ whole genome shotgun (WGS) entry which is preliminary data.</text>
</comment>
<proteinExistence type="inferred from homology"/>
<evidence type="ECO:0000256" key="2">
    <source>
        <dbReference type="ARBA" id="ARBA00022443"/>
    </source>
</evidence>